<dbReference type="EMBL" id="BMMM01000013">
    <property type="protein sequence ID" value="GGN80033.1"/>
    <property type="molecule type" value="Genomic_DNA"/>
</dbReference>
<reference evidence="1 2" key="1">
    <citation type="journal article" date="2014" name="Int. J. Syst. Evol. Microbiol.">
        <title>Complete genome sequence of Corynebacterium casei LMG S-19264T (=DSM 44701T), isolated from a smear-ripened cheese.</title>
        <authorList>
            <consortium name="US DOE Joint Genome Institute (JGI-PGF)"/>
            <person name="Walter F."/>
            <person name="Albersmeier A."/>
            <person name="Kalinowski J."/>
            <person name="Ruckert C."/>
        </authorList>
    </citation>
    <scope>NUCLEOTIDE SEQUENCE [LARGE SCALE GENOMIC DNA]</scope>
    <source>
        <strain evidence="1 2">CGMCC 4.7111</strain>
    </source>
</reference>
<organism evidence="1 2">
    <name type="scientific">Streptomyces albiflavescens</name>
    <dbReference type="NCBI Taxonomy" id="1623582"/>
    <lineage>
        <taxon>Bacteria</taxon>
        <taxon>Bacillati</taxon>
        <taxon>Actinomycetota</taxon>
        <taxon>Actinomycetes</taxon>
        <taxon>Kitasatosporales</taxon>
        <taxon>Streptomycetaceae</taxon>
        <taxon>Streptomyces</taxon>
    </lineage>
</organism>
<evidence type="ECO:0000313" key="1">
    <source>
        <dbReference type="EMBL" id="GGN80033.1"/>
    </source>
</evidence>
<evidence type="ECO:0008006" key="3">
    <source>
        <dbReference type="Google" id="ProtNLM"/>
    </source>
</evidence>
<proteinExistence type="predicted"/>
<evidence type="ECO:0000313" key="2">
    <source>
        <dbReference type="Proteomes" id="UP000600365"/>
    </source>
</evidence>
<comment type="caution">
    <text evidence="1">The sequence shown here is derived from an EMBL/GenBank/DDBJ whole genome shotgun (WGS) entry which is preliminary data.</text>
</comment>
<dbReference type="AlphaFoldDB" id="A0A917YBB3"/>
<dbReference type="Proteomes" id="UP000600365">
    <property type="component" value="Unassembled WGS sequence"/>
</dbReference>
<name>A0A917YBB3_9ACTN</name>
<sequence>MVADNGCGVPHGVARSGLKNLEERAHALGGVLTLGERPEGGRTRLVWRVPTWSAKD</sequence>
<keyword evidence="2" id="KW-1185">Reference proteome</keyword>
<dbReference type="Gene3D" id="3.30.565.10">
    <property type="entry name" value="Histidine kinase-like ATPase, C-terminal domain"/>
    <property type="match status" value="1"/>
</dbReference>
<accession>A0A917YBB3</accession>
<gene>
    <name evidence="1" type="ORF">GCM10011579_065120</name>
</gene>
<dbReference type="InterPro" id="IPR036890">
    <property type="entry name" value="HATPase_C_sf"/>
</dbReference>
<dbReference type="SUPFAM" id="SSF55874">
    <property type="entry name" value="ATPase domain of HSP90 chaperone/DNA topoisomerase II/histidine kinase"/>
    <property type="match status" value="1"/>
</dbReference>
<protein>
    <recommendedName>
        <fullName evidence="3">Histidine kinase</fullName>
    </recommendedName>
</protein>